<dbReference type="Proteomes" id="UP000051934">
    <property type="component" value="Unassembled WGS sequence"/>
</dbReference>
<sequence>MGKLLDQNGELMTGLVEYKGDTYVTKYHYKNGLKDGYGGLFSGSHEYQTWCYQDGVSLEEDDPYCNETRDNI</sequence>
<accession>A0A0R2S5T6</accession>
<comment type="caution">
    <text evidence="1">The sequence shown here is derived from an EMBL/GenBank/DDBJ whole genome shotgun (WGS) entry which is preliminary data.</text>
</comment>
<organism evidence="1 2">
    <name type="scientific">OM182 bacterium BACL3 MAG-120507-bin80</name>
    <dbReference type="NCBI Taxonomy" id="1655577"/>
    <lineage>
        <taxon>Bacteria</taxon>
        <taxon>Pseudomonadati</taxon>
        <taxon>Pseudomonadota</taxon>
        <taxon>Gammaproteobacteria</taxon>
        <taxon>OMG group</taxon>
        <taxon>OM182 clade</taxon>
    </lineage>
</organism>
<gene>
    <name evidence="1" type="ORF">ABR69_11140</name>
</gene>
<dbReference type="AlphaFoldDB" id="A0A0R2S5T6"/>
<evidence type="ECO:0000313" key="2">
    <source>
        <dbReference type="Proteomes" id="UP000051934"/>
    </source>
</evidence>
<proteinExistence type="predicted"/>
<protein>
    <submittedName>
        <fullName evidence="1">Uncharacterized protein</fullName>
    </submittedName>
</protein>
<evidence type="ECO:0000313" key="1">
    <source>
        <dbReference type="EMBL" id="KRO70236.1"/>
    </source>
</evidence>
<name>A0A0R2S5T6_9GAMM</name>
<reference evidence="1 2" key="1">
    <citation type="submission" date="2015-10" db="EMBL/GenBank/DDBJ databases">
        <title>Metagenome-Assembled Genomes uncover a global brackish microbiome.</title>
        <authorList>
            <person name="Hugerth L.W."/>
            <person name="Larsson J."/>
            <person name="Alneberg J."/>
            <person name="Lindh M.V."/>
            <person name="Legrand C."/>
            <person name="Pinhassi J."/>
            <person name="Andersson A.F."/>
        </authorList>
    </citation>
    <scope>NUCLEOTIDE SEQUENCE [LARGE SCALE GENOMIC DNA]</scope>
    <source>
        <strain evidence="1">BACL4 MAG-120507-bin80</strain>
    </source>
</reference>
<dbReference type="EMBL" id="LIBB01000370">
    <property type="protein sequence ID" value="KRO70236.1"/>
    <property type="molecule type" value="Genomic_DNA"/>
</dbReference>